<dbReference type="OrthoDB" id="6219513at2759"/>
<dbReference type="Proteomes" id="UP000593567">
    <property type="component" value="Unassembled WGS sequence"/>
</dbReference>
<dbReference type="Pfam" id="PF07714">
    <property type="entry name" value="PK_Tyr_Ser-Thr"/>
    <property type="match status" value="1"/>
</dbReference>
<dbReference type="InterPro" id="IPR011009">
    <property type="entry name" value="Kinase-like_dom_sf"/>
</dbReference>
<dbReference type="InterPro" id="IPR000719">
    <property type="entry name" value="Prot_kinase_dom"/>
</dbReference>
<dbReference type="GO" id="GO:0043235">
    <property type="term" value="C:receptor complex"/>
    <property type="evidence" value="ECO:0007669"/>
    <property type="project" value="TreeGrafter"/>
</dbReference>
<protein>
    <recommendedName>
        <fullName evidence="1">Protein kinase domain-containing protein</fullName>
    </recommendedName>
</protein>
<dbReference type="SMART" id="SM00219">
    <property type="entry name" value="TyrKc"/>
    <property type="match status" value="1"/>
</dbReference>
<evidence type="ECO:0000313" key="3">
    <source>
        <dbReference type="Proteomes" id="UP000593567"/>
    </source>
</evidence>
<dbReference type="InterPro" id="IPR001245">
    <property type="entry name" value="Ser-Thr/Tyr_kinase_cat_dom"/>
</dbReference>
<dbReference type="PANTHER" id="PTHR24416:SF611">
    <property type="entry name" value="TYROSINE-PROTEIN KINASE TRANSMEMBRANE RECEPTOR ROR"/>
    <property type="match status" value="1"/>
</dbReference>
<dbReference type="InterPro" id="IPR050122">
    <property type="entry name" value="RTK"/>
</dbReference>
<evidence type="ECO:0000313" key="2">
    <source>
        <dbReference type="EMBL" id="KAF6020200.1"/>
    </source>
</evidence>
<dbReference type="InterPro" id="IPR020635">
    <property type="entry name" value="Tyr_kinase_cat_dom"/>
</dbReference>
<dbReference type="PROSITE" id="PS50011">
    <property type="entry name" value="PROTEIN_KINASE_DOM"/>
    <property type="match status" value="1"/>
</dbReference>
<dbReference type="GO" id="GO:0004714">
    <property type="term" value="F:transmembrane receptor protein tyrosine kinase activity"/>
    <property type="evidence" value="ECO:0007669"/>
    <property type="project" value="TreeGrafter"/>
</dbReference>
<dbReference type="PRINTS" id="PR00109">
    <property type="entry name" value="TYRKINASE"/>
</dbReference>
<dbReference type="PANTHER" id="PTHR24416">
    <property type="entry name" value="TYROSINE-PROTEIN KINASE RECEPTOR"/>
    <property type="match status" value="1"/>
</dbReference>
<dbReference type="SUPFAM" id="SSF56112">
    <property type="entry name" value="Protein kinase-like (PK-like)"/>
    <property type="match status" value="1"/>
</dbReference>
<name>A0A7J7J205_BUGNE</name>
<comment type="caution">
    <text evidence="2">The sequence shown here is derived from an EMBL/GenBank/DDBJ whole genome shotgun (WGS) entry which is preliminary data.</text>
</comment>
<dbReference type="GO" id="GO:0007169">
    <property type="term" value="P:cell surface receptor protein tyrosine kinase signaling pathway"/>
    <property type="evidence" value="ECO:0007669"/>
    <property type="project" value="TreeGrafter"/>
</dbReference>
<dbReference type="AlphaFoldDB" id="A0A7J7J205"/>
<accession>A0A7J7J205</accession>
<gene>
    <name evidence="2" type="ORF">EB796_021495</name>
</gene>
<evidence type="ECO:0000259" key="1">
    <source>
        <dbReference type="PROSITE" id="PS50011"/>
    </source>
</evidence>
<dbReference type="GO" id="GO:0005886">
    <property type="term" value="C:plasma membrane"/>
    <property type="evidence" value="ECO:0007669"/>
    <property type="project" value="TreeGrafter"/>
</dbReference>
<feature type="domain" description="Protein kinase" evidence="1">
    <location>
        <begin position="1"/>
        <end position="109"/>
    </location>
</feature>
<organism evidence="2 3">
    <name type="scientific">Bugula neritina</name>
    <name type="common">Brown bryozoan</name>
    <name type="synonym">Sertularia neritina</name>
    <dbReference type="NCBI Taxonomy" id="10212"/>
    <lineage>
        <taxon>Eukaryota</taxon>
        <taxon>Metazoa</taxon>
        <taxon>Spiralia</taxon>
        <taxon>Lophotrochozoa</taxon>
        <taxon>Bryozoa</taxon>
        <taxon>Gymnolaemata</taxon>
        <taxon>Cheilostomatida</taxon>
        <taxon>Flustrina</taxon>
        <taxon>Buguloidea</taxon>
        <taxon>Bugulidae</taxon>
        <taxon>Bugula</taxon>
    </lineage>
</organism>
<keyword evidence="3" id="KW-1185">Reference proteome</keyword>
<dbReference type="InterPro" id="IPR008266">
    <property type="entry name" value="Tyr_kinase_AS"/>
</dbReference>
<dbReference type="Gene3D" id="1.10.510.10">
    <property type="entry name" value="Transferase(Phosphotransferase) domain 1"/>
    <property type="match status" value="1"/>
</dbReference>
<proteinExistence type="predicted"/>
<reference evidence="2" key="1">
    <citation type="submission" date="2020-06" db="EMBL/GenBank/DDBJ databases">
        <title>Draft genome of Bugula neritina, a colonial animal packing powerful symbionts and potential medicines.</title>
        <authorList>
            <person name="Rayko M."/>
        </authorList>
    </citation>
    <scope>NUCLEOTIDE SEQUENCE [LARGE SCALE GENOMIC DNA]</scope>
    <source>
        <strain evidence="2">Kwan_BN1</strain>
    </source>
</reference>
<dbReference type="EMBL" id="VXIV02003188">
    <property type="protein sequence ID" value="KAF6020200.1"/>
    <property type="molecule type" value="Genomic_DNA"/>
</dbReference>
<dbReference type="GO" id="GO:0005524">
    <property type="term" value="F:ATP binding"/>
    <property type="evidence" value="ECO:0007669"/>
    <property type="project" value="InterPro"/>
</dbReference>
<dbReference type="PROSITE" id="PS00109">
    <property type="entry name" value="PROTEIN_KINASE_TYR"/>
    <property type="match status" value="1"/>
</dbReference>
<sequence>MQSQATMTTQLQTLKSKLSLADLIHCAHQIANGMAYLKKKKCVHRDLAARNCLVDGAHVVKISDFGMSVYIRDGHSYKMPDMSQPLPVKWTAIEAMTEGIFSFKSDVVR</sequence>